<dbReference type="Gene3D" id="1.10.30.10">
    <property type="entry name" value="High mobility group box domain"/>
    <property type="match status" value="1"/>
</dbReference>
<protein>
    <submittedName>
        <fullName evidence="8">High mobility group box domain-containing protein</fullName>
    </submittedName>
</protein>
<sequence length="122" mass="13703">MAKESKPRAGKKDQGTKAAKAKKDPNAPKRPLSAYMFFSQENRATVKEENPEASFGDLGKLLGAKWKEMDDDEKKPFVKQANDDKARYETEKEAYDSKAAKAKPAKKDEDDDEDDKADESDE</sequence>
<feature type="region of interest" description="Disordered" evidence="6">
    <location>
        <begin position="68"/>
        <end position="122"/>
    </location>
</feature>
<dbReference type="SMART" id="SM00398">
    <property type="entry name" value="HMG"/>
    <property type="match status" value="1"/>
</dbReference>
<feature type="compositionally biased region" description="Basic and acidic residues" evidence="6">
    <location>
        <begin position="1"/>
        <end position="27"/>
    </location>
</feature>
<evidence type="ECO:0000313" key="9">
    <source>
        <dbReference type="Proteomes" id="UP000193467"/>
    </source>
</evidence>
<dbReference type="PROSITE" id="PS50118">
    <property type="entry name" value="HMG_BOX_2"/>
    <property type="match status" value="1"/>
</dbReference>
<accession>A0A1Y2FPQ8</accession>
<feature type="compositionally biased region" description="Acidic residues" evidence="6">
    <location>
        <begin position="109"/>
        <end position="122"/>
    </location>
</feature>
<evidence type="ECO:0000256" key="2">
    <source>
        <dbReference type="ARBA" id="ARBA00023242"/>
    </source>
</evidence>
<organism evidence="8 9">
    <name type="scientific">Leucosporidium creatinivorum</name>
    <dbReference type="NCBI Taxonomy" id="106004"/>
    <lineage>
        <taxon>Eukaryota</taxon>
        <taxon>Fungi</taxon>
        <taxon>Dikarya</taxon>
        <taxon>Basidiomycota</taxon>
        <taxon>Pucciniomycotina</taxon>
        <taxon>Microbotryomycetes</taxon>
        <taxon>Leucosporidiales</taxon>
        <taxon>Leucosporidium</taxon>
    </lineage>
</organism>
<dbReference type="PRINTS" id="PR00886">
    <property type="entry name" value="HIGHMOBLTY12"/>
</dbReference>
<proteinExistence type="inferred from homology"/>
<feature type="region of interest" description="Disordered" evidence="6">
    <location>
        <begin position="1"/>
        <end position="34"/>
    </location>
</feature>
<evidence type="ECO:0000259" key="7">
    <source>
        <dbReference type="PROSITE" id="PS50118"/>
    </source>
</evidence>
<comment type="caution">
    <text evidence="8">The sequence shown here is derived from an EMBL/GenBank/DDBJ whole genome shotgun (WGS) entry which is preliminary data.</text>
</comment>
<evidence type="ECO:0000256" key="1">
    <source>
        <dbReference type="ARBA" id="ARBA00023125"/>
    </source>
</evidence>
<evidence type="ECO:0000256" key="3">
    <source>
        <dbReference type="ARBA" id="ARBA00043963"/>
    </source>
</evidence>
<evidence type="ECO:0000256" key="6">
    <source>
        <dbReference type="SAM" id="MobiDB-lite"/>
    </source>
</evidence>
<reference evidence="8 9" key="1">
    <citation type="submission" date="2016-07" db="EMBL/GenBank/DDBJ databases">
        <title>Pervasive Adenine N6-methylation of Active Genes in Fungi.</title>
        <authorList>
            <consortium name="DOE Joint Genome Institute"/>
            <person name="Mondo S.J."/>
            <person name="Dannebaum R.O."/>
            <person name="Kuo R.C."/>
            <person name="Labutti K."/>
            <person name="Haridas S."/>
            <person name="Kuo A."/>
            <person name="Salamov A."/>
            <person name="Ahrendt S.R."/>
            <person name="Lipzen A."/>
            <person name="Sullivan W."/>
            <person name="Andreopoulos W.B."/>
            <person name="Clum A."/>
            <person name="Lindquist E."/>
            <person name="Daum C."/>
            <person name="Ramamoorthy G.K."/>
            <person name="Gryganskyi A."/>
            <person name="Culley D."/>
            <person name="Magnuson J.K."/>
            <person name="James T.Y."/>
            <person name="O'Malley M.A."/>
            <person name="Stajich J.E."/>
            <person name="Spatafora J.W."/>
            <person name="Visel A."/>
            <person name="Grigoriev I.V."/>
        </authorList>
    </citation>
    <scope>NUCLEOTIDE SEQUENCE [LARGE SCALE GENOMIC DNA]</scope>
    <source>
        <strain evidence="8 9">62-1032</strain>
    </source>
</reference>
<dbReference type="GO" id="GO:0005634">
    <property type="term" value="C:nucleus"/>
    <property type="evidence" value="ECO:0007669"/>
    <property type="project" value="UniProtKB-UniRule"/>
</dbReference>
<dbReference type="FunFam" id="1.10.30.10:FF:000016">
    <property type="entry name" value="FACT complex subunit SSRP1"/>
    <property type="match status" value="1"/>
</dbReference>
<dbReference type="InterPro" id="IPR036910">
    <property type="entry name" value="HMG_box_dom_sf"/>
</dbReference>
<dbReference type="InterPro" id="IPR050342">
    <property type="entry name" value="HMGB"/>
</dbReference>
<comment type="similarity">
    <text evidence="3">Belongs to the NHP6 family.</text>
</comment>
<feature type="DNA-binding region" description="HMG box" evidence="5">
    <location>
        <begin position="28"/>
        <end position="96"/>
    </location>
</feature>
<dbReference type="SUPFAM" id="SSF47095">
    <property type="entry name" value="HMG-box"/>
    <property type="match status" value="1"/>
</dbReference>
<evidence type="ECO:0000313" key="8">
    <source>
        <dbReference type="EMBL" id="ORY85971.1"/>
    </source>
</evidence>
<comment type="subunit">
    <text evidence="4">Weakly associates with the stable SPT16-POB3 heterodimer to form the FACT complex.</text>
</comment>
<dbReference type="STRING" id="106004.A0A1Y2FPQ8"/>
<dbReference type="PANTHER" id="PTHR48112">
    <property type="entry name" value="HIGH MOBILITY GROUP PROTEIN DSP1"/>
    <property type="match status" value="1"/>
</dbReference>
<dbReference type="PANTHER" id="PTHR48112:SF22">
    <property type="entry name" value="MITOCHONDRIAL TRANSCRIPTION FACTOR A, ISOFORM B"/>
    <property type="match status" value="1"/>
</dbReference>
<gene>
    <name evidence="8" type="ORF">BCR35DRAFT_302585</name>
</gene>
<keyword evidence="9" id="KW-1185">Reference proteome</keyword>
<feature type="compositionally biased region" description="Basic and acidic residues" evidence="6">
    <location>
        <begin position="68"/>
        <end position="99"/>
    </location>
</feature>
<evidence type="ECO:0000256" key="4">
    <source>
        <dbReference type="ARBA" id="ARBA00064996"/>
    </source>
</evidence>
<dbReference type="InParanoid" id="A0A1Y2FPQ8"/>
<dbReference type="CDD" id="cd01390">
    <property type="entry name" value="HMG-box_NHP6-like"/>
    <property type="match status" value="1"/>
</dbReference>
<keyword evidence="2 5" id="KW-0539">Nucleus</keyword>
<dbReference type="FunCoup" id="A0A1Y2FPQ8">
    <property type="interactions" value="259"/>
</dbReference>
<evidence type="ECO:0000256" key="5">
    <source>
        <dbReference type="PROSITE-ProRule" id="PRU00267"/>
    </source>
</evidence>
<dbReference type="GO" id="GO:0003677">
    <property type="term" value="F:DNA binding"/>
    <property type="evidence" value="ECO:0007669"/>
    <property type="project" value="UniProtKB-UniRule"/>
</dbReference>
<dbReference type="Proteomes" id="UP000193467">
    <property type="component" value="Unassembled WGS sequence"/>
</dbReference>
<dbReference type="EMBL" id="MCGR01000015">
    <property type="protein sequence ID" value="ORY85971.1"/>
    <property type="molecule type" value="Genomic_DNA"/>
</dbReference>
<dbReference type="OrthoDB" id="1919336at2759"/>
<feature type="domain" description="HMG box" evidence="7">
    <location>
        <begin position="28"/>
        <end position="96"/>
    </location>
</feature>
<dbReference type="InterPro" id="IPR009071">
    <property type="entry name" value="HMG_box_dom"/>
</dbReference>
<dbReference type="Pfam" id="PF00505">
    <property type="entry name" value="HMG_box"/>
    <property type="match status" value="1"/>
</dbReference>
<dbReference type="AlphaFoldDB" id="A0A1Y2FPQ8"/>
<keyword evidence="1 5" id="KW-0238">DNA-binding</keyword>
<name>A0A1Y2FPQ8_9BASI</name>